<accession>A0A521F648</accession>
<gene>
    <name evidence="1" type="ORF">SAMN06265219_115101</name>
</gene>
<organism evidence="1 2">
    <name type="scientific">Gracilimonas mengyeensis</name>
    <dbReference type="NCBI Taxonomy" id="1302730"/>
    <lineage>
        <taxon>Bacteria</taxon>
        <taxon>Pseudomonadati</taxon>
        <taxon>Balneolota</taxon>
        <taxon>Balneolia</taxon>
        <taxon>Balneolales</taxon>
        <taxon>Balneolaceae</taxon>
        <taxon>Gracilimonas</taxon>
    </lineage>
</organism>
<evidence type="ECO:0000313" key="2">
    <source>
        <dbReference type="Proteomes" id="UP000317557"/>
    </source>
</evidence>
<sequence length="40" mass="4638">MPNLIQASRLEQLVSEGETVETGIGFRNDQKIFRRYKANQ</sequence>
<reference evidence="1 2" key="1">
    <citation type="submission" date="2017-05" db="EMBL/GenBank/DDBJ databases">
        <authorList>
            <person name="Varghese N."/>
            <person name="Submissions S."/>
        </authorList>
    </citation>
    <scope>NUCLEOTIDE SEQUENCE [LARGE SCALE GENOMIC DNA]</scope>
    <source>
        <strain evidence="1 2">DSM 21985</strain>
    </source>
</reference>
<name>A0A521F648_9BACT</name>
<dbReference type="AlphaFoldDB" id="A0A521F648"/>
<dbReference type="EMBL" id="FXTP01000015">
    <property type="protein sequence ID" value="SMO91627.1"/>
    <property type="molecule type" value="Genomic_DNA"/>
</dbReference>
<dbReference type="Proteomes" id="UP000317557">
    <property type="component" value="Unassembled WGS sequence"/>
</dbReference>
<proteinExistence type="predicted"/>
<evidence type="ECO:0000313" key="1">
    <source>
        <dbReference type="EMBL" id="SMO91627.1"/>
    </source>
</evidence>
<keyword evidence="2" id="KW-1185">Reference proteome</keyword>
<protein>
    <submittedName>
        <fullName evidence="1">Uncharacterized protein</fullName>
    </submittedName>
</protein>